<accession>A0A4Q5MYK0</accession>
<keyword evidence="2" id="KW-0808">Transferase</keyword>
<dbReference type="Gene3D" id="3.90.550.10">
    <property type="entry name" value="Spore Coat Polysaccharide Biosynthesis Protein SpsA, Chain A"/>
    <property type="match status" value="1"/>
</dbReference>
<sequence>MTAVTDVLMITYNSAERVRISLPHLLSTCDEHTRVWLWHNGDDEETLAAVEEHAHDARVHRFHHSRENVRLTAPTNWLWAEADGTYVSKVDDDCLPEAGWIERLRDMHEANPDFGAVGCWRFLDEDFIPALATPKIQTFRDGHQLLRNHWVQGSGYLLPLSMVRTQGLLQTGQSFTQYCVALARAGAVNGWAYPFIHEDNLDDPRSPRTLFASDADLLKRLPLTAQALGIRTVADWAQQEHESAIAVQKASLDLREYSGWRAKRRGLRRRTEHLLRGRGSW</sequence>
<dbReference type="InterPro" id="IPR001173">
    <property type="entry name" value="Glyco_trans_2-like"/>
</dbReference>
<dbReference type="SUPFAM" id="SSF53448">
    <property type="entry name" value="Nucleotide-diphospho-sugar transferases"/>
    <property type="match status" value="1"/>
</dbReference>
<dbReference type="RefSeq" id="WP_130102935.1">
    <property type="nucleotide sequence ID" value="NZ_SDWW01000027.1"/>
</dbReference>
<dbReference type="CDD" id="cd00761">
    <property type="entry name" value="Glyco_tranf_GTA_type"/>
    <property type="match status" value="1"/>
</dbReference>
<dbReference type="GO" id="GO:0016740">
    <property type="term" value="F:transferase activity"/>
    <property type="evidence" value="ECO:0007669"/>
    <property type="project" value="UniProtKB-KW"/>
</dbReference>
<evidence type="ECO:0000313" key="2">
    <source>
        <dbReference type="EMBL" id="RYV50775.1"/>
    </source>
</evidence>
<proteinExistence type="predicted"/>
<feature type="domain" description="Glycosyltransferase 2-like" evidence="1">
    <location>
        <begin position="7"/>
        <end position="122"/>
    </location>
</feature>
<evidence type="ECO:0000313" key="3">
    <source>
        <dbReference type="Proteomes" id="UP000293764"/>
    </source>
</evidence>
<dbReference type="AlphaFoldDB" id="A0A4Q5MYK0"/>
<keyword evidence="3" id="KW-1185">Reference proteome</keyword>
<comment type="caution">
    <text evidence="2">The sequence shown here is derived from an EMBL/GenBank/DDBJ whole genome shotgun (WGS) entry which is preliminary data.</text>
</comment>
<dbReference type="Proteomes" id="UP000293764">
    <property type="component" value="Unassembled WGS sequence"/>
</dbReference>
<evidence type="ECO:0000259" key="1">
    <source>
        <dbReference type="Pfam" id="PF00535"/>
    </source>
</evidence>
<dbReference type="Pfam" id="PF00535">
    <property type="entry name" value="Glycos_transf_2"/>
    <property type="match status" value="1"/>
</dbReference>
<organism evidence="2 3">
    <name type="scientific">Pengzhenrongella frigida</name>
    <dbReference type="NCBI Taxonomy" id="1259133"/>
    <lineage>
        <taxon>Bacteria</taxon>
        <taxon>Bacillati</taxon>
        <taxon>Actinomycetota</taxon>
        <taxon>Actinomycetes</taxon>
        <taxon>Micrococcales</taxon>
        <taxon>Pengzhenrongella</taxon>
    </lineage>
</organism>
<dbReference type="InterPro" id="IPR029044">
    <property type="entry name" value="Nucleotide-diphossugar_trans"/>
</dbReference>
<reference evidence="2 3" key="1">
    <citation type="submission" date="2019-01" db="EMBL/GenBank/DDBJ databases">
        <title>Novel species of Cellulomonas.</title>
        <authorList>
            <person name="Liu Q."/>
            <person name="Xin Y.-H."/>
        </authorList>
    </citation>
    <scope>NUCLEOTIDE SEQUENCE [LARGE SCALE GENOMIC DNA]</scope>
    <source>
        <strain evidence="2 3">HLT2-17</strain>
    </source>
</reference>
<dbReference type="EMBL" id="SDWW01000027">
    <property type="protein sequence ID" value="RYV50775.1"/>
    <property type="molecule type" value="Genomic_DNA"/>
</dbReference>
<protein>
    <submittedName>
        <fullName evidence="2">Glycosyltransferase family 2 protein</fullName>
    </submittedName>
</protein>
<dbReference type="OrthoDB" id="8416156at2"/>
<name>A0A4Q5MYK0_9MICO</name>
<gene>
    <name evidence="2" type="ORF">EUA98_12045</name>
</gene>